<gene>
    <name evidence="1" type="ORF">MUK42_11038</name>
</gene>
<evidence type="ECO:0000313" key="1">
    <source>
        <dbReference type="EMBL" id="URE33350.1"/>
    </source>
</evidence>
<organism evidence="1 2">
    <name type="scientific">Musa troglodytarum</name>
    <name type="common">fe'i banana</name>
    <dbReference type="NCBI Taxonomy" id="320322"/>
    <lineage>
        <taxon>Eukaryota</taxon>
        <taxon>Viridiplantae</taxon>
        <taxon>Streptophyta</taxon>
        <taxon>Embryophyta</taxon>
        <taxon>Tracheophyta</taxon>
        <taxon>Spermatophyta</taxon>
        <taxon>Magnoliopsida</taxon>
        <taxon>Liliopsida</taxon>
        <taxon>Zingiberales</taxon>
        <taxon>Musaceae</taxon>
        <taxon>Musa</taxon>
    </lineage>
</organism>
<evidence type="ECO:0000313" key="2">
    <source>
        <dbReference type="Proteomes" id="UP001055439"/>
    </source>
</evidence>
<name>A0A9E7L053_9LILI</name>
<reference evidence="1" key="1">
    <citation type="submission" date="2022-05" db="EMBL/GenBank/DDBJ databases">
        <title>The Musa troglodytarum L. genome provides insights into the mechanism of non-climacteric behaviour and enrichment of carotenoids.</title>
        <authorList>
            <person name="Wang J."/>
        </authorList>
    </citation>
    <scope>NUCLEOTIDE SEQUENCE</scope>
    <source>
        <tissue evidence="1">Leaf</tissue>
    </source>
</reference>
<dbReference type="EMBL" id="CP097510">
    <property type="protein sequence ID" value="URE33350.1"/>
    <property type="molecule type" value="Genomic_DNA"/>
</dbReference>
<protein>
    <submittedName>
        <fullName evidence="1">Uncharacterized protein</fullName>
    </submittedName>
</protein>
<dbReference type="Proteomes" id="UP001055439">
    <property type="component" value="Chromosome 8"/>
</dbReference>
<accession>A0A9E7L053</accession>
<proteinExistence type="predicted"/>
<sequence>MVFQVWVGRSCDVVNSWVSGVGYIEIQERAQPTIIREGEEEEEEAHRSFAPLGFWKREEGRRFSGRGKKLWVSVAMDIPFDPSLIPSDNITH</sequence>
<dbReference type="AlphaFoldDB" id="A0A9E7L053"/>
<keyword evidence="2" id="KW-1185">Reference proteome</keyword>